<dbReference type="KEGG" id="daur:Daura_19390"/>
<dbReference type="OrthoDB" id="3537879at2"/>
<dbReference type="Proteomes" id="UP001058003">
    <property type="component" value="Chromosome"/>
</dbReference>
<protein>
    <recommendedName>
        <fullName evidence="3">DUF1877 family protein</fullName>
    </recommendedName>
</protein>
<name>A0A9Q9IL38_9ACTN</name>
<reference evidence="1" key="1">
    <citation type="submission" date="2021-04" db="EMBL/GenBank/DDBJ databases">
        <title>Dactylosporangium aurantiacum NRRL B-8018 full assembly.</title>
        <authorList>
            <person name="Hartkoorn R.C."/>
            <person name="Beaudoing E."/>
            <person name="Hot D."/>
        </authorList>
    </citation>
    <scope>NUCLEOTIDE SEQUENCE</scope>
    <source>
        <strain evidence="1">NRRL B-8018</strain>
    </source>
</reference>
<gene>
    <name evidence="1" type="ORF">Daura_19390</name>
</gene>
<evidence type="ECO:0000313" key="1">
    <source>
        <dbReference type="EMBL" id="UWZ58139.1"/>
    </source>
</evidence>
<dbReference type="RefSeq" id="WP_033367072.1">
    <property type="nucleotide sequence ID" value="NZ_CP073767.1"/>
</dbReference>
<sequence length="152" mass="16785">MNTDYFVADRPRAVALAEYGPAGTEVPMLLMKWVEPRVLGSKLWAIIDDLPGSASSDGLPFDLGQRDAVEEVVLMNNSEGTSGIVQIADGFVQVLAALSAGRIPAVAQRWSTAEEWFGPWEPNELDDTVEGLCDLARHVNGRDHHMYMWWSI</sequence>
<organism evidence="1 2">
    <name type="scientific">Dactylosporangium aurantiacum</name>
    <dbReference type="NCBI Taxonomy" id="35754"/>
    <lineage>
        <taxon>Bacteria</taxon>
        <taxon>Bacillati</taxon>
        <taxon>Actinomycetota</taxon>
        <taxon>Actinomycetes</taxon>
        <taxon>Micromonosporales</taxon>
        <taxon>Micromonosporaceae</taxon>
        <taxon>Dactylosporangium</taxon>
    </lineage>
</organism>
<accession>A0A9Q9IL38</accession>
<keyword evidence="2" id="KW-1185">Reference proteome</keyword>
<proteinExistence type="predicted"/>
<dbReference type="AlphaFoldDB" id="A0A9Q9IL38"/>
<dbReference type="EMBL" id="CP073767">
    <property type="protein sequence ID" value="UWZ58139.1"/>
    <property type="molecule type" value="Genomic_DNA"/>
</dbReference>
<evidence type="ECO:0000313" key="2">
    <source>
        <dbReference type="Proteomes" id="UP001058003"/>
    </source>
</evidence>
<evidence type="ECO:0008006" key="3">
    <source>
        <dbReference type="Google" id="ProtNLM"/>
    </source>
</evidence>